<dbReference type="Proteomes" id="UP000011750">
    <property type="component" value="Chromosome A10"/>
</dbReference>
<evidence type="ECO:0000313" key="5">
    <source>
        <dbReference type="EnsemblPlants" id="Bra002340.1-P"/>
    </source>
</evidence>
<dbReference type="GO" id="GO:0003676">
    <property type="term" value="F:nucleic acid binding"/>
    <property type="evidence" value="ECO:0007669"/>
    <property type="project" value="InterPro"/>
</dbReference>
<reference evidence="5 6" key="2">
    <citation type="journal article" date="2018" name="Hortic Res">
        <title>Improved Brassica rapa reference genome by single-molecule sequencing and chromosome conformation capture technologies.</title>
        <authorList>
            <person name="Zhang L."/>
            <person name="Cai X."/>
            <person name="Wu J."/>
            <person name="Liu M."/>
            <person name="Grob S."/>
            <person name="Cheng F."/>
            <person name="Liang J."/>
            <person name="Cai C."/>
            <person name="Liu Z."/>
            <person name="Liu B."/>
            <person name="Wang F."/>
            <person name="Li S."/>
            <person name="Liu F."/>
            <person name="Li X."/>
            <person name="Cheng L."/>
            <person name="Yang W."/>
            <person name="Li M.H."/>
            <person name="Grossniklaus U."/>
            <person name="Zheng H."/>
            <person name="Wang X."/>
        </authorList>
    </citation>
    <scope>NUCLEOTIDE SEQUENCE [LARGE SCALE GENOMIC DNA]</scope>
    <source>
        <strain evidence="5 6">cv. Chiifu-401-42</strain>
    </source>
</reference>
<dbReference type="PANTHER" id="PTHR42648">
    <property type="entry name" value="TRANSPOSASE, PUTATIVE-RELATED"/>
    <property type="match status" value="1"/>
</dbReference>
<evidence type="ECO:0000256" key="1">
    <source>
        <dbReference type="ARBA" id="ARBA00022723"/>
    </source>
</evidence>
<dbReference type="Pfam" id="PF25597">
    <property type="entry name" value="SH3_retrovirus"/>
    <property type="match status" value="1"/>
</dbReference>
<evidence type="ECO:0000313" key="6">
    <source>
        <dbReference type="Proteomes" id="UP000011750"/>
    </source>
</evidence>
<dbReference type="Pfam" id="PF00665">
    <property type="entry name" value="rve"/>
    <property type="match status" value="1"/>
</dbReference>
<dbReference type="InterPro" id="IPR036397">
    <property type="entry name" value="RNaseH_sf"/>
</dbReference>
<organism evidence="5 6">
    <name type="scientific">Brassica campestris</name>
    <name type="common">Field mustard</name>
    <dbReference type="NCBI Taxonomy" id="3711"/>
    <lineage>
        <taxon>Eukaryota</taxon>
        <taxon>Viridiplantae</taxon>
        <taxon>Streptophyta</taxon>
        <taxon>Embryophyta</taxon>
        <taxon>Tracheophyta</taxon>
        <taxon>Spermatophyta</taxon>
        <taxon>Magnoliopsida</taxon>
        <taxon>eudicotyledons</taxon>
        <taxon>Gunneridae</taxon>
        <taxon>Pentapetalae</taxon>
        <taxon>rosids</taxon>
        <taxon>malvids</taxon>
        <taxon>Brassicales</taxon>
        <taxon>Brassicaceae</taxon>
        <taxon>Brassiceae</taxon>
        <taxon>Brassica</taxon>
    </lineage>
</organism>
<dbReference type="PROSITE" id="PS50994">
    <property type="entry name" value="INTEGRASE"/>
    <property type="match status" value="1"/>
</dbReference>
<dbReference type="InterPro" id="IPR057670">
    <property type="entry name" value="SH3_retrovirus"/>
</dbReference>
<dbReference type="OMA" id="SAHAHIC"/>
<evidence type="ECO:0000259" key="4">
    <source>
        <dbReference type="PROSITE" id="PS50994"/>
    </source>
</evidence>
<feature type="domain" description="Integrase catalytic" evidence="4">
    <location>
        <begin position="3"/>
        <end position="169"/>
    </location>
</feature>
<dbReference type="EnsemblPlants" id="Bra002340.1">
    <property type="protein sequence ID" value="Bra002340.1-P"/>
    <property type="gene ID" value="Bra002340"/>
</dbReference>
<dbReference type="InterPro" id="IPR039537">
    <property type="entry name" value="Retrotran_Ty1/copia-like"/>
</dbReference>
<evidence type="ECO:0000256" key="2">
    <source>
        <dbReference type="ARBA" id="ARBA00022801"/>
    </source>
</evidence>
<accession>M4CDQ9</accession>
<dbReference type="STRING" id="51351.M4CDQ9"/>
<dbReference type="Gene3D" id="3.30.420.10">
    <property type="entry name" value="Ribonuclease H-like superfamily/Ribonuclease H"/>
    <property type="match status" value="1"/>
</dbReference>
<protein>
    <recommendedName>
        <fullName evidence="4">Integrase catalytic domain-containing protein</fullName>
    </recommendedName>
</protein>
<dbReference type="eggNOG" id="KOG0017">
    <property type="taxonomic scope" value="Eukaryota"/>
</dbReference>
<proteinExistence type="predicted"/>
<dbReference type="InterPro" id="IPR001584">
    <property type="entry name" value="Integrase_cat-core"/>
</dbReference>
<dbReference type="SUPFAM" id="SSF53098">
    <property type="entry name" value="Ribonuclease H-like"/>
    <property type="match status" value="1"/>
</dbReference>
<dbReference type="GO" id="GO:0046872">
    <property type="term" value="F:metal ion binding"/>
    <property type="evidence" value="ECO:0007669"/>
    <property type="project" value="UniProtKB-KW"/>
</dbReference>
<name>M4CDQ9_BRACM</name>
<dbReference type="Gramene" id="Bra002340.1">
    <property type="protein sequence ID" value="Bra002340.1-P"/>
    <property type="gene ID" value="Bra002340"/>
</dbReference>
<feature type="region of interest" description="Disordered" evidence="3">
    <location>
        <begin position="242"/>
        <end position="304"/>
    </location>
</feature>
<dbReference type="InterPro" id="IPR043502">
    <property type="entry name" value="DNA/RNA_pol_sf"/>
</dbReference>
<keyword evidence="1" id="KW-0479">Metal-binding</keyword>
<keyword evidence="6" id="KW-1185">Reference proteome</keyword>
<dbReference type="CDD" id="cd09272">
    <property type="entry name" value="RNase_HI_RT_Ty1"/>
    <property type="match status" value="1"/>
</dbReference>
<dbReference type="GO" id="GO:0016787">
    <property type="term" value="F:hydrolase activity"/>
    <property type="evidence" value="ECO:0007669"/>
    <property type="project" value="UniProtKB-KW"/>
</dbReference>
<dbReference type="GO" id="GO:0015074">
    <property type="term" value="P:DNA integration"/>
    <property type="evidence" value="ECO:0007669"/>
    <property type="project" value="InterPro"/>
</dbReference>
<dbReference type="AlphaFoldDB" id="M4CDQ9"/>
<dbReference type="HOGENOM" id="CLU_001650_21_4_1"/>
<feature type="compositionally biased region" description="Acidic residues" evidence="3">
    <location>
        <begin position="275"/>
        <end position="286"/>
    </location>
</feature>
<keyword evidence="2" id="KW-0378">Hydrolase</keyword>
<evidence type="ECO:0000256" key="3">
    <source>
        <dbReference type="SAM" id="MobiDB-lite"/>
    </source>
</evidence>
<dbReference type="SUPFAM" id="SSF56672">
    <property type="entry name" value="DNA/RNA polymerases"/>
    <property type="match status" value="1"/>
</dbReference>
<reference evidence="5" key="3">
    <citation type="submission" date="2023-03" db="UniProtKB">
        <authorList>
            <consortium name="EnsemblPlants"/>
        </authorList>
    </citation>
    <scope>IDENTIFICATION</scope>
    <source>
        <strain evidence="5">cv. Chiifu-401-42</strain>
    </source>
</reference>
<dbReference type="InterPro" id="IPR013103">
    <property type="entry name" value="RVT_2"/>
</dbReference>
<dbReference type="PANTHER" id="PTHR42648:SF25">
    <property type="entry name" value="RNA-DIRECTED DNA POLYMERASE"/>
    <property type="match status" value="1"/>
</dbReference>
<reference evidence="5 6" key="1">
    <citation type="journal article" date="2011" name="Nat. Genet.">
        <title>The genome of the mesopolyploid crop species Brassica rapa.</title>
        <authorList>
            <consortium name="Brassica rapa Genome Sequencing Project Consortium"/>
            <person name="Wang X."/>
            <person name="Wang H."/>
            <person name="Wang J."/>
            <person name="Sun R."/>
            <person name="Wu J."/>
            <person name="Liu S."/>
            <person name="Bai Y."/>
            <person name="Mun J.H."/>
            <person name="Bancroft I."/>
            <person name="Cheng F."/>
            <person name="Huang S."/>
            <person name="Li X."/>
            <person name="Hua W."/>
            <person name="Wang J."/>
            <person name="Wang X."/>
            <person name="Freeling M."/>
            <person name="Pires J.C."/>
            <person name="Paterson A.H."/>
            <person name="Chalhoub B."/>
            <person name="Wang B."/>
            <person name="Hayward A."/>
            <person name="Sharpe A.G."/>
            <person name="Park B.S."/>
            <person name="Weisshaar B."/>
            <person name="Liu B."/>
            <person name="Li B."/>
            <person name="Liu B."/>
            <person name="Tong C."/>
            <person name="Song C."/>
            <person name="Duran C."/>
            <person name="Peng C."/>
            <person name="Geng C."/>
            <person name="Koh C."/>
            <person name="Lin C."/>
            <person name="Edwards D."/>
            <person name="Mu D."/>
            <person name="Shen D."/>
            <person name="Soumpourou E."/>
            <person name="Li F."/>
            <person name="Fraser F."/>
            <person name="Conant G."/>
            <person name="Lassalle G."/>
            <person name="King G.J."/>
            <person name="Bonnema G."/>
            <person name="Tang H."/>
            <person name="Wang H."/>
            <person name="Belcram H."/>
            <person name="Zhou H."/>
            <person name="Hirakawa H."/>
            <person name="Abe H."/>
            <person name="Guo H."/>
            <person name="Wang H."/>
            <person name="Jin H."/>
            <person name="Parkin I.A."/>
            <person name="Batley J."/>
            <person name="Kim J.S."/>
            <person name="Just J."/>
            <person name="Li J."/>
            <person name="Xu J."/>
            <person name="Deng J."/>
            <person name="Kim J.A."/>
            <person name="Li J."/>
            <person name="Yu J."/>
            <person name="Meng J."/>
            <person name="Wang J."/>
            <person name="Min J."/>
            <person name="Poulain J."/>
            <person name="Wang J."/>
            <person name="Hatakeyama K."/>
            <person name="Wu K."/>
            <person name="Wang L."/>
            <person name="Fang L."/>
            <person name="Trick M."/>
            <person name="Links M.G."/>
            <person name="Zhao M."/>
            <person name="Jin M."/>
            <person name="Ramchiary N."/>
            <person name="Drou N."/>
            <person name="Berkman P.J."/>
            <person name="Cai Q."/>
            <person name="Huang Q."/>
            <person name="Li R."/>
            <person name="Tabata S."/>
            <person name="Cheng S."/>
            <person name="Zhang S."/>
            <person name="Zhang S."/>
            <person name="Huang S."/>
            <person name="Sato S."/>
            <person name="Sun S."/>
            <person name="Kwon S.J."/>
            <person name="Choi S.R."/>
            <person name="Lee T.H."/>
            <person name="Fan W."/>
            <person name="Zhao X."/>
            <person name="Tan X."/>
            <person name="Xu X."/>
            <person name="Wang Y."/>
            <person name="Qiu Y."/>
            <person name="Yin Y."/>
            <person name="Li Y."/>
            <person name="Du Y."/>
            <person name="Liao Y."/>
            <person name="Lim Y."/>
            <person name="Narusaka Y."/>
            <person name="Wang Y."/>
            <person name="Wang Z."/>
            <person name="Li Z."/>
            <person name="Wang Z."/>
            <person name="Xiong Z."/>
            <person name="Zhang Z."/>
        </authorList>
    </citation>
    <scope>NUCLEOTIDE SEQUENCE [LARGE SCALE GENOMIC DNA]</scope>
    <source>
        <strain evidence="5 6">cv. Chiifu-401-42</strain>
    </source>
</reference>
<dbReference type="InterPro" id="IPR012337">
    <property type="entry name" value="RNaseH-like_sf"/>
</dbReference>
<sequence>MFRATKPLELLHGDLCGPITPPTPANNKYVFVLIDDFSRYMWVMLLKEKSEVFDRFKRFKESVEKQTGSTIKTFRTDRGGEFTSAEFNLFCEENGVKRHLTAPYTPQQNGVVERRNRTLMGMTRSMLKAMKMPNYLWGEAVRHSTYLINRVPTKALKNQTPYECLTSRKPNIKHLRIFGCVAHAKITGPYLKKLDERSKSMVNLGTEPGSKAYRLYDPDTRKVMVSRDVIFDEEKAWDWASTTNQDDCEPSMLKLPHEGDIEEGNDQGEDHEQEAINQDEEEEEDADHNANQNGGGQPLVTRQGRTITKPRYLDDYVLLADQESAMLLLTVDGEPENYFEAEHVREWVEAMVAELESITRNKTWKLVDRPAGVKPIGLKWIFKIKRKADGTVSKYKARLVAKGYVQREGIDFDEVFAPVARLETIRLLIALAATNGWEIHHMDVKTAFLNGDLKELVYVTQPEGFEKKGEEDRVYVLHKALYGLRQAPRAWNVKLDQVLKEMRFEKCTKEPSVYCKTEGGDVLIIAIYVDDLFVTGTSLKVIRQFKEEMSKKFEMSDLGKLTYYLGIEVIQGADGIRIKQERYAQGILRDTKMEACNATQIPMEANLKISKAEDEQEIDATEFRRIIGCLRYLLHTRPDLCYAVGVLSRYMHNPRDFHGQAIKHILRYVKGTTNFGLFFKRDGSRSVVGYSDSSHNIDLDDGRSTSGHAFYYGSSLITWTSQKQQTVALSSCEAEFMAATEAAKQAIWIKELLSEILSKEGERVKLRIDNKSAIALTKNPVFHGRSKHVLKKYHFIRECVENGHIEVEHVPGVEQKADILTKPLARIMFKQMRSLIGVQEIDLPNSSWN</sequence>
<dbReference type="Pfam" id="PF07727">
    <property type="entry name" value="RVT_2"/>
    <property type="match status" value="1"/>
</dbReference>
<dbReference type="InParanoid" id="M4CDQ9"/>